<dbReference type="HOGENOM" id="CLU_620697_0_0_7"/>
<keyword evidence="2" id="KW-0732">Signal</keyword>
<evidence type="ECO:0008006" key="5">
    <source>
        <dbReference type="Google" id="ProtNLM"/>
    </source>
</evidence>
<dbReference type="AlphaFoldDB" id="C6BVW1"/>
<reference evidence="3 4" key="1">
    <citation type="submission" date="2009-06" db="EMBL/GenBank/DDBJ databases">
        <title>Complete sequence of Desulfovibrio salexigens DSM 2638.</title>
        <authorList>
            <consortium name="US DOE Joint Genome Institute"/>
            <person name="Lucas S."/>
            <person name="Copeland A."/>
            <person name="Lapidus A."/>
            <person name="Glavina del Rio T."/>
            <person name="Tice H."/>
            <person name="Bruce D."/>
            <person name="Goodwin L."/>
            <person name="Pitluck S."/>
            <person name="Munk A.C."/>
            <person name="Brettin T."/>
            <person name="Detter J.C."/>
            <person name="Han C."/>
            <person name="Tapia R."/>
            <person name="Larimer F."/>
            <person name="Land M."/>
            <person name="Hauser L."/>
            <person name="Kyrpides N."/>
            <person name="Anderson I."/>
            <person name="Wall J.D."/>
            <person name="Arkin A.P."/>
            <person name="Dehal P."/>
            <person name="Chivian D."/>
            <person name="Giles B."/>
            <person name="Hazen T.C."/>
        </authorList>
    </citation>
    <scope>NUCLEOTIDE SEQUENCE [LARGE SCALE GENOMIC DNA]</scope>
    <source>
        <strain evidence="4">ATCC 14822 / DSM 2638 / NCIMB 8403 / VKM B-1763</strain>
    </source>
</reference>
<dbReference type="EMBL" id="CP001649">
    <property type="protein sequence ID" value="ACS80164.1"/>
    <property type="molecule type" value="Genomic_DNA"/>
</dbReference>
<feature type="signal peptide" evidence="2">
    <location>
        <begin position="1"/>
        <end position="24"/>
    </location>
</feature>
<proteinExistence type="predicted"/>
<feature type="compositionally biased region" description="Polar residues" evidence="1">
    <location>
        <begin position="184"/>
        <end position="201"/>
    </location>
</feature>
<organism evidence="3 4">
    <name type="scientific">Maridesulfovibrio salexigens (strain ATCC 14822 / DSM 2638 / NCIMB 8403 / VKM B-1763)</name>
    <name type="common">Desulfovibrio salexigens</name>
    <dbReference type="NCBI Taxonomy" id="526222"/>
    <lineage>
        <taxon>Bacteria</taxon>
        <taxon>Pseudomonadati</taxon>
        <taxon>Thermodesulfobacteriota</taxon>
        <taxon>Desulfovibrionia</taxon>
        <taxon>Desulfovibrionales</taxon>
        <taxon>Desulfovibrionaceae</taxon>
        <taxon>Maridesulfovibrio</taxon>
    </lineage>
</organism>
<dbReference type="Proteomes" id="UP000002601">
    <property type="component" value="Chromosome"/>
</dbReference>
<sequence length="441" mass="48496">MKHTCKTLLLFIITIIFSASPLLATDMSQGLQCPPGWNDNRAARGNDLIKQCISPAQDAAIELYAAPGQEVPLGALLDMWAREMTQRGLPFQNKVSEVPGQVSGYPAVTRTYSGQTRDGNRFDSHLVASRYNGVNYVFQGFALKGHSQAWHQLRNSMNTWYYPGAGQQNYNQQQGGLPLGAGSSGNTPYGNQQASSNNNPYANTPYSTQQHTTGNSLPTISGTFITDQKDYWAGQYYYRIYRFNGDGTLTTGTKNVANGKIQMDKKNKRYRISKSGNNIVLSSGGSCTEGYVTDTENNQIRRFKSGCYSPGGKAMYFKKIPDNSLNMGQSNTSASPYPKIAGTFIADKKDYWGGSYHYRMYLFNGDGTFTSGEKNAASGKVKMSGSPRRYKVKKSGKSYVVTSGGSCTEGFVTDLDRNMIIRFKSGCYTSGGKAMYFDLVQ</sequence>
<dbReference type="KEGG" id="dsa:Desal_2104"/>
<feature type="chain" id="PRO_5002961304" description="MORN repeat-containing protein" evidence="2">
    <location>
        <begin position="25"/>
        <end position="441"/>
    </location>
</feature>
<evidence type="ECO:0000313" key="4">
    <source>
        <dbReference type="Proteomes" id="UP000002601"/>
    </source>
</evidence>
<gene>
    <name evidence="3" type="ordered locus">Desal_2104</name>
</gene>
<keyword evidence="4" id="KW-1185">Reference proteome</keyword>
<evidence type="ECO:0000313" key="3">
    <source>
        <dbReference type="EMBL" id="ACS80164.1"/>
    </source>
</evidence>
<feature type="region of interest" description="Disordered" evidence="1">
    <location>
        <begin position="171"/>
        <end position="201"/>
    </location>
</feature>
<evidence type="ECO:0000256" key="1">
    <source>
        <dbReference type="SAM" id="MobiDB-lite"/>
    </source>
</evidence>
<protein>
    <recommendedName>
        <fullName evidence="5">MORN repeat-containing protein</fullName>
    </recommendedName>
</protein>
<evidence type="ECO:0000256" key="2">
    <source>
        <dbReference type="SAM" id="SignalP"/>
    </source>
</evidence>
<name>C6BVW1_MARSD</name>
<accession>C6BVW1</accession>